<dbReference type="InterPro" id="IPR036396">
    <property type="entry name" value="Cyt_P450_sf"/>
</dbReference>
<dbReference type="GO" id="GO:0006082">
    <property type="term" value="P:organic acid metabolic process"/>
    <property type="evidence" value="ECO:0007669"/>
    <property type="project" value="TreeGrafter"/>
</dbReference>
<accession>A0A8C4VAK1</accession>
<evidence type="ECO:0000256" key="10">
    <source>
        <dbReference type="ARBA" id="ARBA00023004"/>
    </source>
</evidence>
<dbReference type="PANTHER" id="PTHR24300">
    <property type="entry name" value="CYTOCHROME P450 508A4-RELATED"/>
    <property type="match status" value="1"/>
</dbReference>
<dbReference type="PANTHER" id="PTHR24300:SF134">
    <property type="entry name" value="CYTOCHROME P450, FAMILY 2, SUBFAMILY AB, POLYPEPTIDE 2-RELATED"/>
    <property type="match status" value="1"/>
</dbReference>
<dbReference type="Ensembl" id="ENSFTIT00000024288.1">
    <property type="protein sequence ID" value="ENSFTIP00000023318.1"/>
    <property type="gene ID" value="ENSFTIG00000014997.1"/>
</dbReference>
<keyword evidence="9 14" id="KW-0560">Oxidoreductase</keyword>
<evidence type="ECO:0000256" key="7">
    <source>
        <dbReference type="ARBA" id="ARBA00022824"/>
    </source>
</evidence>
<evidence type="ECO:0000256" key="9">
    <source>
        <dbReference type="ARBA" id="ARBA00023002"/>
    </source>
</evidence>
<keyword evidence="6 13" id="KW-0479">Metal-binding</keyword>
<dbReference type="Pfam" id="PF00067">
    <property type="entry name" value="p450"/>
    <property type="match status" value="1"/>
</dbReference>
<dbReference type="OMA" id="EINCHRE"/>
<name>A0A8C4VAK1_FALTI</name>
<keyword evidence="12" id="KW-0472">Membrane</keyword>
<evidence type="ECO:0000256" key="14">
    <source>
        <dbReference type="RuleBase" id="RU000461"/>
    </source>
</evidence>
<comment type="subcellular location">
    <subcellularLocation>
        <location evidence="3">Endoplasmic reticulum membrane</location>
        <topology evidence="3">Peripheral membrane protein</topology>
    </subcellularLocation>
    <subcellularLocation>
        <location evidence="2">Microsome membrane</location>
        <topology evidence="2">Peripheral membrane protein</topology>
    </subcellularLocation>
</comment>
<dbReference type="OrthoDB" id="1055148at2759"/>
<dbReference type="AlphaFoldDB" id="A0A8C4VAK1"/>
<dbReference type="InterPro" id="IPR050182">
    <property type="entry name" value="Cytochrome_P450_fam2"/>
</dbReference>
<keyword evidence="10 13" id="KW-0408">Iron</keyword>
<keyword evidence="7" id="KW-0256">Endoplasmic reticulum</keyword>
<dbReference type="PROSITE" id="PS00086">
    <property type="entry name" value="CYTOCHROME_P450"/>
    <property type="match status" value="1"/>
</dbReference>
<dbReference type="GO" id="GO:0020037">
    <property type="term" value="F:heme binding"/>
    <property type="evidence" value="ECO:0007669"/>
    <property type="project" value="InterPro"/>
</dbReference>
<evidence type="ECO:0000256" key="8">
    <source>
        <dbReference type="ARBA" id="ARBA00022848"/>
    </source>
</evidence>
<organism evidence="15 16">
    <name type="scientific">Falco tinnunculus</name>
    <name type="common">Common kestrel</name>
    <dbReference type="NCBI Taxonomy" id="100819"/>
    <lineage>
        <taxon>Eukaryota</taxon>
        <taxon>Metazoa</taxon>
        <taxon>Chordata</taxon>
        <taxon>Craniata</taxon>
        <taxon>Vertebrata</taxon>
        <taxon>Euteleostomi</taxon>
        <taxon>Archelosauria</taxon>
        <taxon>Archosauria</taxon>
        <taxon>Dinosauria</taxon>
        <taxon>Saurischia</taxon>
        <taxon>Theropoda</taxon>
        <taxon>Coelurosauria</taxon>
        <taxon>Aves</taxon>
        <taxon>Neognathae</taxon>
        <taxon>Neoaves</taxon>
        <taxon>Telluraves</taxon>
        <taxon>Australaves</taxon>
        <taxon>Falconiformes</taxon>
        <taxon>Falconidae</taxon>
        <taxon>Falco</taxon>
    </lineage>
</organism>
<evidence type="ECO:0000256" key="2">
    <source>
        <dbReference type="ARBA" id="ARBA00004174"/>
    </source>
</evidence>
<comment type="similarity">
    <text evidence="4 14">Belongs to the cytochrome P450 family.</text>
</comment>
<proteinExistence type="inferred from homology"/>
<keyword evidence="16" id="KW-1185">Reference proteome</keyword>
<evidence type="ECO:0008006" key="17">
    <source>
        <dbReference type="Google" id="ProtNLM"/>
    </source>
</evidence>
<evidence type="ECO:0000256" key="3">
    <source>
        <dbReference type="ARBA" id="ARBA00004406"/>
    </source>
</evidence>
<dbReference type="Proteomes" id="UP000694562">
    <property type="component" value="Unplaced"/>
</dbReference>
<dbReference type="InterPro" id="IPR002401">
    <property type="entry name" value="Cyt_P450_E_grp-I"/>
</dbReference>
<dbReference type="PRINTS" id="PR00463">
    <property type="entry name" value="EP450I"/>
</dbReference>
<evidence type="ECO:0000256" key="11">
    <source>
        <dbReference type="ARBA" id="ARBA00023033"/>
    </source>
</evidence>
<feature type="binding site" description="axial binding residue" evidence="13">
    <location>
        <position position="228"/>
    </location>
    <ligand>
        <name>heme</name>
        <dbReference type="ChEBI" id="CHEBI:30413"/>
    </ligand>
    <ligandPart>
        <name>Fe</name>
        <dbReference type="ChEBI" id="CHEBI:18248"/>
    </ligandPart>
</feature>
<evidence type="ECO:0000313" key="16">
    <source>
        <dbReference type="Proteomes" id="UP000694562"/>
    </source>
</evidence>
<dbReference type="InterPro" id="IPR017972">
    <property type="entry name" value="Cyt_P450_CS"/>
</dbReference>
<reference evidence="15" key="2">
    <citation type="submission" date="2025-09" db="UniProtKB">
        <authorList>
            <consortium name="Ensembl"/>
        </authorList>
    </citation>
    <scope>IDENTIFICATION</scope>
</reference>
<comment type="cofactor">
    <cofactor evidence="1 13">
        <name>heme</name>
        <dbReference type="ChEBI" id="CHEBI:30413"/>
    </cofactor>
</comment>
<dbReference type="GO" id="GO:0006805">
    <property type="term" value="P:xenobiotic metabolic process"/>
    <property type="evidence" value="ECO:0007669"/>
    <property type="project" value="TreeGrafter"/>
</dbReference>
<evidence type="ECO:0000256" key="13">
    <source>
        <dbReference type="PIRSR" id="PIRSR602401-1"/>
    </source>
</evidence>
<keyword evidence="5 13" id="KW-0349">Heme</keyword>
<sequence length="282" mass="32540">MYEIFPWASEYLPGPARKAAYSSDFVHSFIRQEIKSHRERGIRDEPQDFIDFYLDQIEKTKNITSSTFEEDHMVQSGFDLFLGGSETTATTLRWALLFMVVYPDIQEKIQKELDAVLSPSHLICYEDQKKLPYTNAVIHEITRFSSIILITLPREAVKDTTVLGYFQRYGYPFCSDGTIIVLNIDSALFDPEYWETPHQFNPGHFLDMDGNFVTREAFIAFSVGNRSCLGEVLAKMELFIIFCSLLQTFKFTLPEGVKEVNTDIIFGSTMKPHPYELCEVLR</sequence>
<dbReference type="SUPFAM" id="SSF48264">
    <property type="entry name" value="Cytochrome P450"/>
    <property type="match status" value="1"/>
</dbReference>
<dbReference type="GO" id="GO:0005506">
    <property type="term" value="F:iron ion binding"/>
    <property type="evidence" value="ECO:0007669"/>
    <property type="project" value="InterPro"/>
</dbReference>
<keyword evidence="11 14" id="KW-0503">Monooxygenase</keyword>
<evidence type="ECO:0000313" key="15">
    <source>
        <dbReference type="Ensembl" id="ENSFTIP00000023318.1"/>
    </source>
</evidence>
<evidence type="ECO:0000256" key="4">
    <source>
        <dbReference type="ARBA" id="ARBA00010617"/>
    </source>
</evidence>
<reference evidence="15" key="1">
    <citation type="submission" date="2025-08" db="UniProtKB">
        <authorList>
            <consortium name="Ensembl"/>
        </authorList>
    </citation>
    <scope>IDENTIFICATION</scope>
</reference>
<dbReference type="InterPro" id="IPR001128">
    <property type="entry name" value="Cyt_P450"/>
</dbReference>
<evidence type="ECO:0000256" key="6">
    <source>
        <dbReference type="ARBA" id="ARBA00022723"/>
    </source>
</evidence>
<evidence type="ECO:0000256" key="12">
    <source>
        <dbReference type="ARBA" id="ARBA00023136"/>
    </source>
</evidence>
<dbReference type="Gene3D" id="1.10.630.10">
    <property type="entry name" value="Cytochrome P450"/>
    <property type="match status" value="1"/>
</dbReference>
<dbReference type="PRINTS" id="PR00385">
    <property type="entry name" value="P450"/>
</dbReference>
<protein>
    <recommendedName>
        <fullName evidence="17">Cytochrome P450</fullName>
    </recommendedName>
</protein>
<keyword evidence="8" id="KW-0492">Microsome</keyword>
<dbReference type="FunFam" id="1.10.630.10:FF:000238">
    <property type="entry name" value="Cytochrome P450 2A6"/>
    <property type="match status" value="1"/>
</dbReference>
<dbReference type="GO" id="GO:0005789">
    <property type="term" value="C:endoplasmic reticulum membrane"/>
    <property type="evidence" value="ECO:0007669"/>
    <property type="project" value="UniProtKB-SubCell"/>
</dbReference>
<dbReference type="GO" id="GO:0016712">
    <property type="term" value="F:oxidoreductase activity, acting on paired donors, with incorporation or reduction of molecular oxygen, reduced flavin or flavoprotein as one donor, and incorporation of one atom of oxygen"/>
    <property type="evidence" value="ECO:0007669"/>
    <property type="project" value="TreeGrafter"/>
</dbReference>
<evidence type="ECO:0000256" key="1">
    <source>
        <dbReference type="ARBA" id="ARBA00001971"/>
    </source>
</evidence>
<evidence type="ECO:0000256" key="5">
    <source>
        <dbReference type="ARBA" id="ARBA00022617"/>
    </source>
</evidence>